<evidence type="ECO:0000313" key="2">
    <source>
        <dbReference type="EMBL" id="KAK5602010.1"/>
    </source>
</evidence>
<organism evidence="2 3">
    <name type="scientific">Crenichthys baileyi</name>
    <name type="common">White River springfish</name>
    <dbReference type="NCBI Taxonomy" id="28760"/>
    <lineage>
        <taxon>Eukaryota</taxon>
        <taxon>Metazoa</taxon>
        <taxon>Chordata</taxon>
        <taxon>Craniata</taxon>
        <taxon>Vertebrata</taxon>
        <taxon>Euteleostomi</taxon>
        <taxon>Actinopterygii</taxon>
        <taxon>Neopterygii</taxon>
        <taxon>Teleostei</taxon>
        <taxon>Neoteleostei</taxon>
        <taxon>Acanthomorphata</taxon>
        <taxon>Ovalentaria</taxon>
        <taxon>Atherinomorphae</taxon>
        <taxon>Cyprinodontiformes</taxon>
        <taxon>Goodeidae</taxon>
        <taxon>Crenichthys</taxon>
    </lineage>
</organism>
<comment type="caution">
    <text evidence="2">The sequence shown here is derived from an EMBL/GenBank/DDBJ whole genome shotgun (WGS) entry which is preliminary data.</text>
</comment>
<evidence type="ECO:0000256" key="1">
    <source>
        <dbReference type="SAM" id="MobiDB-lite"/>
    </source>
</evidence>
<name>A0AAV9R041_9TELE</name>
<protein>
    <submittedName>
        <fullName evidence="2">Uncharacterized protein</fullName>
    </submittedName>
</protein>
<dbReference type="Proteomes" id="UP001311232">
    <property type="component" value="Unassembled WGS sequence"/>
</dbReference>
<dbReference type="EMBL" id="JAHHUM010002634">
    <property type="protein sequence ID" value="KAK5602010.1"/>
    <property type="molecule type" value="Genomic_DNA"/>
</dbReference>
<reference evidence="2 3" key="1">
    <citation type="submission" date="2021-06" db="EMBL/GenBank/DDBJ databases">
        <authorList>
            <person name="Palmer J.M."/>
        </authorList>
    </citation>
    <scope>NUCLEOTIDE SEQUENCE [LARGE SCALE GENOMIC DNA]</scope>
    <source>
        <strain evidence="2 3">MEX-2019</strain>
        <tissue evidence="2">Muscle</tissue>
    </source>
</reference>
<gene>
    <name evidence="2" type="ORF">CRENBAI_017761</name>
</gene>
<accession>A0AAV9R041</accession>
<proteinExistence type="predicted"/>
<evidence type="ECO:0000313" key="3">
    <source>
        <dbReference type="Proteomes" id="UP001311232"/>
    </source>
</evidence>
<keyword evidence="3" id="KW-1185">Reference proteome</keyword>
<sequence length="245" mass="26718">MSPRLAAAPPMPSSVRCSEAIPEDLEGRLRFYARQIKSLRTTSLLYSSPELIWQIEGDYETALLLNSPRQVYSLLQSFRRGTWAGCLHDQPGMTPDPKSASTSSTRRRGHRKRGASDQFIEGLCDASAPAHATEGPANASAPAPSLQAFQGFSEKLVLVLASEPCDEGFEEEALLDPVSEGFKEQLVLILVSEPIDEGFEVEAPSNPVPEGFKEQFVLMAPLLPLRVRQVFASASEGSPGLRFCL</sequence>
<dbReference type="AlphaFoldDB" id="A0AAV9R041"/>
<feature type="region of interest" description="Disordered" evidence="1">
    <location>
        <begin position="87"/>
        <end position="115"/>
    </location>
</feature>